<dbReference type="InterPro" id="IPR052469">
    <property type="entry name" value="MEIOB"/>
</dbReference>
<evidence type="ECO:0000256" key="1">
    <source>
        <dbReference type="ARBA" id="ARBA00023125"/>
    </source>
</evidence>
<dbReference type="PANTHER" id="PTHR21166:SF2">
    <property type="entry name" value="CELL DIVISION CONTROL PROTEIN 24 OB DOMAIN-CONTAINING PROTEIN-RELATED"/>
    <property type="match status" value="1"/>
</dbReference>
<dbReference type="InterPro" id="IPR056880">
    <property type="entry name" value="OB_MEIOB_N"/>
</dbReference>
<evidence type="ECO:0000313" key="3">
    <source>
        <dbReference type="EMBL" id="KAH8387561.1"/>
    </source>
</evidence>
<dbReference type="AlphaFoldDB" id="A0AAD4KCR4"/>
<dbReference type="EMBL" id="JAJJHW010000095">
    <property type="protein sequence ID" value="KAH8387561.1"/>
    <property type="molecule type" value="Genomic_DNA"/>
</dbReference>
<dbReference type="Pfam" id="PF24903">
    <property type="entry name" value="OB_MEIOB_N"/>
    <property type="match status" value="1"/>
</dbReference>
<dbReference type="GO" id="GO:0000712">
    <property type="term" value="P:resolution of meiotic recombination intermediates"/>
    <property type="evidence" value="ECO:0007669"/>
    <property type="project" value="TreeGrafter"/>
</dbReference>
<protein>
    <recommendedName>
        <fullName evidence="2">MEIOB-like N-terminal domain-containing protein</fullName>
    </recommendedName>
</protein>
<dbReference type="GO" id="GO:0008310">
    <property type="term" value="F:single-stranded DNA 3'-5' DNA exonuclease activity"/>
    <property type="evidence" value="ECO:0007669"/>
    <property type="project" value="TreeGrafter"/>
</dbReference>
<keyword evidence="4" id="KW-1185">Reference proteome</keyword>
<evidence type="ECO:0000313" key="4">
    <source>
        <dbReference type="Proteomes" id="UP001200034"/>
    </source>
</evidence>
<proteinExistence type="predicted"/>
<accession>A0AAD4KCR4</accession>
<keyword evidence="1" id="KW-0238">DNA-binding</keyword>
<dbReference type="Proteomes" id="UP001200034">
    <property type="component" value="Unassembled WGS sequence"/>
</dbReference>
<evidence type="ECO:0000259" key="2">
    <source>
        <dbReference type="Pfam" id="PF24903"/>
    </source>
</evidence>
<feature type="domain" description="MEIOB-like N-terminal" evidence="2">
    <location>
        <begin position="10"/>
        <end position="141"/>
    </location>
</feature>
<organism evidence="3 4">
    <name type="scientific">Drosophila rubida</name>
    <dbReference type="NCBI Taxonomy" id="30044"/>
    <lineage>
        <taxon>Eukaryota</taxon>
        <taxon>Metazoa</taxon>
        <taxon>Ecdysozoa</taxon>
        <taxon>Arthropoda</taxon>
        <taxon>Hexapoda</taxon>
        <taxon>Insecta</taxon>
        <taxon>Pterygota</taxon>
        <taxon>Neoptera</taxon>
        <taxon>Endopterygota</taxon>
        <taxon>Diptera</taxon>
        <taxon>Brachycera</taxon>
        <taxon>Muscomorpha</taxon>
        <taxon>Ephydroidea</taxon>
        <taxon>Drosophilidae</taxon>
        <taxon>Drosophila</taxon>
    </lineage>
</organism>
<dbReference type="PANTHER" id="PTHR21166">
    <property type="entry name" value="CELL DIVISION CONTROL PROTEIN 24 OB DOMAIN-CONTAINING PROTEIN-RELATED"/>
    <property type="match status" value="1"/>
</dbReference>
<name>A0AAD4KCR4_9MUSC</name>
<comment type="caution">
    <text evidence="3">The sequence shown here is derived from an EMBL/GenBank/DDBJ whole genome shotgun (WGS) entry which is preliminary data.</text>
</comment>
<reference evidence="3" key="1">
    <citation type="journal article" date="2021" name="Mol. Ecol. Resour.">
        <title>Phylogenomic analyses of the genus Drosophila reveals genomic signals of climate adaptation.</title>
        <authorList>
            <person name="Li F."/>
            <person name="Rane R.V."/>
            <person name="Luria V."/>
            <person name="Xiong Z."/>
            <person name="Chen J."/>
            <person name="Li Z."/>
            <person name="Catullo R.A."/>
            <person name="Griffin P.C."/>
            <person name="Schiffer M."/>
            <person name="Pearce S."/>
            <person name="Lee S.F."/>
            <person name="McElroy K."/>
            <person name="Stocker A."/>
            <person name="Shirriffs J."/>
            <person name="Cockerell F."/>
            <person name="Coppin C."/>
            <person name="Sgro C.M."/>
            <person name="Karger A."/>
            <person name="Cain J.W."/>
            <person name="Weber J.A."/>
            <person name="Santpere G."/>
            <person name="Kirschner M.W."/>
            <person name="Hoffmann A.A."/>
            <person name="Oakeshott J.G."/>
            <person name="Zhang G."/>
        </authorList>
    </citation>
    <scope>NUCLEOTIDE SEQUENCE</scope>
    <source>
        <strain evidence="3">BGI-SZ-2011g</strain>
    </source>
</reference>
<sequence length="486" mass="54901">MSASKYKLKNPMRLADMRPTMTSFCTVALIIAKSEPYVFCDKLSSEKRGVINFTLRDTRRHIANCKCWGSEESVQEYNAILQLGDVIDVVGAKVMAITLNNSLNEQLYQPRGTLSCALVVNEGHGYLVKHSSEDLVTLQTLRQLAQQSHTAHSAALKLSDVRLMAPGNELRSSAFVDLLVVVAAMRPVRQLKRKQAARNGTTLLHCLELVVIDASFPAGMLFTTWHPDWIRRAQRWQPGKTLLHLIDVRVAYSQFHGCAVLSHASCTLIYENPQPLGGDVQALLGFIGQRAVYNFDLLLQDDLENLPKPSEIQTQMTVRQIYTRAEGDMQDATSGQFTAILYAMASKFDIDGLGTYINKNKSCHRLIPNNRDECGNEHCQLEFEYNNERIEKFFNINMQLSDQTGTLIEAHLSGDIATHLLGVNPEAFELLSERKKSELKWRFLLKYFKVKLVVKKATAMRKNLAIFVVDMQLIEMEELIKKMAAF</sequence>
<dbReference type="GO" id="GO:0003697">
    <property type="term" value="F:single-stranded DNA binding"/>
    <property type="evidence" value="ECO:0007669"/>
    <property type="project" value="TreeGrafter"/>
</dbReference>
<gene>
    <name evidence="3" type="ORF">KR093_007831</name>
</gene>